<gene>
    <name evidence="1" type="ORF">ABVT43_01105</name>
</gene>
<dbReference type="PRINTS" id="PR00081">
    <property type="entry name" value="GDHRDH"/>
</dbReference>
<keyword evidence="2" id="KW-1185">Reference proteome</keyword>
<name>A0ABV2BP44_9GAMM</name>
<comment type="caution">
    <text evidence="1">The sequence shown here is derived from an EMBL/GenBank/DDBJ whole genome shotgun (WGS) entry which is preliminary data.</text>
</comment>
<dbReference type="Gene3D" id="3.40.50.720">
    <property type="entry name" value="NAD(P)-binding Rossmann-like Domain"/>
    <property type="match status" value="1"/>
</dbReference>
<dbReference type="Pfam" id="PF00106">
    <property type="entry name" value="adh_short"/>
    <property type="match status" value="1"/>
</dbReference>
<dbReference type="EMBL" id="JBEVCJ010000001">
    <property type="protein sequence ID" value="MET1253713.1"/>
    <property type="molecule type" value="Genomic_DNA"/>
</dbReference>
<organism evidence="1 2">
    <name type="scientific">Aliikangiella maris</name>
    <dbReference type="NCBI Taxonomy" id="3162458"/>
    <lineage>
        <taxon>Bacteria</taxon>
        <taxon>Pseudomonadati</taxon>
        <taxon>Pseudomonadota</taxon>
        <taxon>Gammaproteobacteria</taxon>
        <taxon>Oceanospirillales</taxon>
        <taxon>Pleioneaceae</taxon>
        <taxon>Aliikangiella</taxon>
    </lineage>
</organism>
<dbReference type="PANTHER" id="PTHR44196">
    <property type="entry name" value="DEHYDROGENASE/REDUCTASE SDR FAMILY MEMBER 7B"/>
    <property type="match status" value="1"/>
</dbReference>
<dbReference type="PROSITE" id="PS00061">
    <property type="entry name" value="ADH_SHORT"/>
    <property type="match status" value="1"/>
</dbReference>
<accession>A0ABV2BP44</accession>
<reference evidence="1 2" key="1">
    <citation type="submission" date="2024-06" db="EMBL/GenBank/DDBJ databases">
        <authorList>
            <person name="Li F."/>
        </authorList>
    </citation>
    <scope>NUCLEOTIDE SEQUENCE [LARGE SCALE GENOMIC DNA]</scope>
    <source>
        <strain evidence="1 2">GXAS 311</strain>
    </source>
</reference>
<dbReference type="InterPro" id="IPR036291">
    <property type="entry name" value="NAD(P)-bd_dom_sf"/>
</dbReference>
<dbReference type="InterPro" id="IPR002347">
    <property type="entry name" value="SDR_fam"/>
</dbReference>
<evidence type="ECO:0000313" key="1">
    <source>
        <dbReference type="EMBL" id="MET1253713.1"/>
    </source>
</evidence>
<dbReference type="SUPFAM" id="SSF51735">
    <property type="entry name" value="NAD(P)-binding Rossmann-fold domains"/>
    <property type="match status" value="1"/>
</dbReference>
<protein>
    <submittedName>
        <fullName evidence="1">SDR family NAD(P)-dependent oxidoreductase</fullName>
    </submittedName>
</protein>
<proteinExistence type="predicted"/>
<dbReference type="PANTHER" id="PTHR44196:SF1">
    <property type="entry name" value="DEHYDROGENASE_REDUCTASE SDR FAMILY MEMBER 7B"/>
    <property type="match status" value="1"/>
</dbReference>
<dbReference type="Proteomes" id="UP001548189">
    <property type="component" value="Unassembled WGS sequence"/>
</dbReference>
<dbReference type="PRINTS" id="PR00080">
    <property type="entry name" value="SDRFAMILY"/>
</dbReference>
<evidence type="ECO:0000313" key="2">
    <source>
        <dbReference type="Proteomes" id="UP001548189"/>
    </source>
</evidence>
<sequence length="266" mass="29344">MDYNNKVIWITGATSGIGKALSFALAAKGAILILSGRNEAALKLLSQELHNPDLHSYLAFDLVEASSLESQVNKAWSFHNKIHILINNAGISQRSLALETTHEVDRLVMDIDYFAPLILTKSLVSKMRDLNFGMIVNIISVAGKVGSPMRSAYSGAKHALIGFMDSFRAEVSKYGIKIINVCPGFVKTNISKNALTGNAQPYAKMDNEILTGMSAEEFAKVLLRQLDKGKNEVIIAKGLPALASFIHRINPNFYHWVLPKIYQRNQ</sequence>
<dbReference type="InterPro" id="IPR020904">
    <property type="entry name" value="Sc_DH/Rdtase_CS"/>
</dbReference>